<sequence>MNNQQFRRLLVDSPAPHKNGSPASAASPPPRAPGAVLGARKSASIPMTPRQVGRSSVQADFARQLAERNAKANTQKKFRSAAPKGSKLAAGFTDRTKERFDDDQDERAKRIKNLEEAMKLGQIDSHTFERLVQNLTAGDITATYLVKGLDRKLLERVRNGEDVFAPAQSDGPGKDQEGQDGQDDDIEDEFEELAEKNLGPIVRERAEKKGELAPPTPVAGIKRTRADVLAELKRQRQDAAAAAAAEHEKKYPSLGKGFRKVNERGESTRMETDKQGRQVLIITDAQGNEKRKVRKPKLAESPPELRQDLDNGKKPINTHHLPDPKETEAVSEDEDIFQGVGSNFNPLADLDSDGHDSSDEEGKAAVDSSLLEPCQTTSSTHVPSDHDNNQLSTEPTVLDLPIKRNYFASSKSFTPADEKQTLESSAAYATVRAALQKVRTLDPSSSLINDADSEEARLKARLAKFAASDRDMEDMDMGFGGSRFDDAEEMDREGEKIKFSEWKGIGAGEDDGEEAGAKGGKRRKRGPKRKKGDKNSAADVLNAMERQKEKTLG</sequence>
<evidence type="ECO:0008006" key="4">
    <source>
        <dbReference type="Google" id="ProtNLM"/>
    </source>
</evidence>
<feature type="compositionally biased region" description="Basic and acidic residues" evidence="1">
    <location>
        <begin position="303"/>
        <end position="313"/>
    </location>
</feature>
<reference evidence="2 3" key="1">
    <citation type="submission" date="2021-02" db="EMBL/GenBank/DDBJ databases">
        <title>Genome assembly of Pseudopithomyces chartarum.</title>
        <authorList>
            <person name="Jauregui R."/>
            <person name="Singh J."/>
            <person name="Voisey C."/>
        </authorList>
    </citation>
    <scope>NUCLEOTIDE SEQUENCE [LARGE SCALE GENOMIC DNA]</scope>
    <source>
        <strain evidence="2 3">AGR01</strain>
    </source>
</reference>
<dbReference type="EMBL" id="WVTA01000008">
    <property type="protein sequence ID" value="KAK3207946.1"/>
    <property type="molecule type" value="Genomic_DNA"/>
</dbReference>
<dbReference type="Proteomes" id="UP001280581">
    <property type="component" value="Unassembled WGS sequence"/>
</dbReference>
<comment type="caution">
    <text evidence="2">The sequence shown here is derived from an EMBL/GenBank/DDBJ whole genome shotgun (WGS) entry which is preliminary data.</text>
</comment>
<gene>
    <name evidence="2" type="ORF">GRF29_96g977675</name>
</gene>
<evidence type="ECO:0000313" key="3">
    <source>
        <dbReference type="Proteomes" id="UP001280581"/>
    </source>
</evidence>
<dbReference type="AlphaFoldDB" id="A0AAN6LVA2"/>
<dbReference type="InterPro" id="IPR039896">
    <property type="entry name" value="Red-like"/>
</dbReference>
<organism evidence="2 3">
    <name type="scientific">Pseudopithomyces chartarum</name>
    <dbReference type="NCBI Taxonomy" id="1892770"/>
    <lineage>
        <taxon>Eukaryota</taxon>
        <taxon>Fungi</taxon>
        <taxon>Dikarya</taxon>
        <taxon>Ascomycota</taxon>
        <taxon>Pezizomycotina</taxon>
        <taxon>Dothideomycetes</taxon>
        <taxon>Pleosporomycetidae</taxon>
        <taxon>Pleosporales</taxon>
        <taxon>Massarineae</taxon>
        <taxon>Didymosphaeriaceae</taxon>
        <taxon>Pseudopithomyces</taxon>
    </lineage>
</organism>
<keyword evidence="3" id="KW-1185">Reference proteome</keyword>
<feature type="compositionally biased region" description="Basic and acidic residues" evidence="1">
    <location>
        <begin position="260"/>
        <end position="276"/>
    </location>
</feature>
<name>A0AAN6LVA2_9PLEO</name>
<feature type="region of interest" description="Disordered" evidence="1">
    <location>
        <begin position="473"/>
        <end position="553"/>
    </location>
</feature>
<feature type="region of interest" description="Disordered" evidence="1">
    <location>
        <begin position="237"/>
        <end position="399"/>
    </location>
</feature>
<feature type="compositionally biased region" description="Basic residues" evidence="1">
    <location>
        <begin position="519"/>
        <end position="532"/>
    </location>
</feature>
<feature type="region of interest" description="Disordered" evidence="1">
    <location>
        <begin position="1"/>
        <end position="56"/>
    </location>
</feature>
<protein>
    <recommendedName>
        <fullName evidence="4">RED-like N-terminal domain-containing protein</fullName>
    </recommendedName>
</protein>
<evidence type="ECO:0000313" key="2">
    <source>
        <dbReference type="EMBL" id="KAK3207946.1"/>
    </source>
</evidence>
<dbReference type="PANTHER" id="PTHR12765">
    <property type="entry name" value="RED PROTEIN IK FACTOR CYTOKINE IK"/>
    <property type="match status" value="1"/>
</dbReference>
<feature type="region of interest" description="Disordered" evidence="1">
    <location>
        <begin position="162"/>
        <end position="183"/>
    </location>
</feature>
<proteinExistence type="predicted"/>
<evidence type="ECO:0000256" key="1">
    <source>
        <dbReference type="SAM" id="MobiDB-lite"/>
    </source>
</evidence>
<accession>A0AAN6LVA2</accession>
<feature type="compositionally biased region" description="Basic and acidic residues" evidence="1">
    <location>
        <begin position="352"/>
        <end position="364"/>
    </location>
</feature>